<comment type="caution">
    <text evidence="5">The sequence shown here is derived from an EMBL/GenBank/DDBJ whole genome shotgun (WGS) entry which is preliminary data.</text>
</comment>
<dbReference type="PANTHER" id="PTHR43132:SF6">
    <property type="entry name" value="HTH-TYPE TRANSCRIPTIONAL REPRESSOR CZRA"/>
    <property type="match status" value="1"/>
</dbReference>
<dbReference type="InterPro" id="IPR036388">
    <property type="entry name" value="WH-like_DNA-bd_sf"/>
</dbReference>
<dbReference type="PROSITE" id="PS50987">
    <property type="entry name" value="HTH_ARSR_2"/>
    <property type="match status" value="1"/>
</dbReference>
<keyword evidence="2" id="KW-0238">DNA-binding</keyword>
<dbReference type="PATRIC" id="fig|66876.3.peg.873"/>
<keyword evidence="6" id="KW-1185">Reference proteome</keyword>
<accession>A0A0N0XZJ2</accession>
<dbReference type="EMBL" id="LGKG01000002">
    <property type="protein sequence ID" value="KPC66578.1"/>
    <property type="molecule type" value="Genomic_DNA"/>
</dbReference>
<dbReference type="InterPro" id="IPR011991">
    <property type="entry name" value="ArsR-like_HTH"/>
</dbReference>
<evidence type="ECO:0000256" key="2">
    <source>
        <dbReference type="ARBA" id="ARBA00023125"/>
    </source>
</evidence>
<evidence type="ECO:0000313" key="6">
    <source>
        <dbReference type="Proteomes" id="UP000037982"/>
    </source>
</evidence>
<organism evidence="5 6">
    <name type="scientific">Streptomyces chattanoogensis</name>
    <dbReference type="NCBI Taxonomy" id="66876"/>
    <lineage>
        <taxon>Bacteria</taxon>
        <taxon>Bacillati</taxon>
        <taxon>Actinomycetota</taxon>
        <taxon>Actinomycetes</taxon>
        <taxon>Kitasatosporales</taxon>
        <taxon>Streptomycetaceae</taxon>
        <taxon>Streptomyces</taxon>
    </lineage>
</organism>
<protein>
    <submittedName>
        <fullName evidence="5">ArsR family transcriptional regulator</fullName>
    </submittedName>
</protein>
<dbReference type="GO" id="GO:0003677">
    <property type="term" value="F:DNA binding"/>
    <property type="evidence" value="ECO:0007669"/>
    <property type="project" value="UniProtKB-KW"/>
</dbReference>
<dbReference type="InterPro" id="IPR051011">
    <property type="entry name" value="Metal_resp_trans_reg"/>
</dbReference>
<dbReference type="SMART" id="SM00418">
    <property type="entry name" value="HTH_ARSR"/>
    <property type="match status" value="1"/>
</dbReference>
<evidence type="ECO:0000256" key="1">
    <source>
        <dbReference type="ARBA" id="ARBA00023015"/>
    </source>
</evidence>
<dbReference type="RefSeq" id="WP_053922363.1">
    <property type="nucleotide sequence ID" value="NZ_LGKG01000002.1"/>
</dbReference>
<proteinExistence type="predicted"/>
<gene>
    <name evidence="5" type="ORF">ADL29_03965</name>
</gene>
<keyword evidence="1" id="KW-0805">Transcription regulation</keyword>
<reference evidence="6" key="1">
    <citation type="submission" date="2015-07" db="EMBL/GenBank/DDBJ databases">
        <authorList>
            <person name="Ju K.-S."/>
            <person name="Doroghazi J.R."/>
            <person name="Metcalf W.W."/>
        </authorList>
    </citation>
    <scope>NUCLEOTIDE SEQUENCE [LARGE SCALE GENOMIC DNA]</scope>
    <source>
        <strain evidence="6">NRRL ISP-5002</strain>
    </source>
</reference>
<keyword evidence="3" id="KW-0804">Transcription</keyword>
<feature type="domain" description="HTH arsR-type" evidence="4">
    <location>
        <begin position="235"/>
        <end position="322"/>
    </location>
</feature>
<name>A0A0N0XZJ2_9ACTN</name>
<dbReference type="CDD" id="cd00090">
    <property type="entry name" value="HTH_ARSR"/>
    <property type="match status" value="1"/>
</dbReference>
<sequence>MGWWQVNADTLAGSRFVISPLAEATACLKVLERGRAAHPGERAWLDTYLPAYLGRKARHPITALLIRAALGPTWNATFLTPTPTTEKEQVFDAEVARLRDTPAETARTDLTVSLNGPLPAELHRSDLPQRAADLVEWVWRHTVLPDWPRRRRIIEADVVARTAQWGEGGWASALADMRTGMRWLGQSRLQVTARDHPSREISGAQLMFVPVTPQQSWVSWQSRRYAVVYPCSGVLAEAERTPVPEPLRALLGPVRARVLVLLDDPKSTTHLVALTGHGLGSVGRHLKVLLDARLVQRRRVGRSVLYCRTEAGEALVRAQKDA</sequence>
<dbReference type="InterPro" id="IPR036390">
    <property type="entry name" value="WH_DNA-bd_sf"/>
</dbReference>
<dbReference type="GO" id="GO:0003700">
    <property type="term" value="F:DNA-binding transcription factor activity"/>
    <property type="evidence" value="ECO:0007669"/>
    <property type="project" value="InterPro"/>
</dbReference>
<evidence type="ECO:0000313" key="5">
    <source>
        <dbReference type="EMBL" id="KPC66578.1"/>
    </source>
</evidence>
<dbReference type="SUPFAM" id="SSF46785">
    <property type="entry name" value="Winged helix' DNA-binding domain"/>
    <property type="match status" value="1"/>
</dbReference>
<dbReference type="Gene3D" id="1.10.10.10">
    <property type="entry name" value="Winged helix-like DNA-binding domain superfamily/Winged helix DNA-binding domain"/>
    <property type="match status" value="1"/>
</dbReference>
<evidence type="ECO:0000259" key="4">
    <source>
        <dbReference type="PROSITE" id="PS50987"/>
    </source>
</evidence>
<dbReference type="AlphaFoldDB" id="A0A0N0XZJ2"/>
<dbReference type="InterPro" id="IPR001845">
    <property type="entry name" value="HTH_ArsR_DNA-bd_dom"/>
</dbReference>
<evidence type="ECO:0000256" key="3">
    <source>
        <dbReference type="ARBA" id="ARBA00023163"/>
    </source>
</evidence>
<dbReference type="Proteomes" id="UP000037982">
    <property type="component" value="Unassembled WGS sequence"/>
</dbReference>
<dbReference type="PANTHER" id="PTHR43132">
    <property type="entry name" value="ARSENICAL RESISTANCE OPERON REPRESSOR ARSR-RELATED"/>
    <property type="match status" value="1"/>
</dbReference>